<accession>A0ABY8QXH4</accession>
<protein>
    <recommendedName>
        <fullName evidence="3 9">4-diphosphocytidyl-2-C-methyl-D-erythritol kinase</fullName>
        <shortName evidence="9">CMK</shortName>
        <ecNumber evidence="2 9">2.7.1.148</ecNumber>
    </recommendedName>
    <alternativeName>
        <fullName evidence="8 9">4-(cytidine-5'-diphospho)-2-C-methyl-D-erythritol kinase</fullName>
    </alternativeName>
</protein>
<evidence type="ECO:0000259" key="12">
    <source>
        <dbReference type="Pfam" id="PF08544"/>
    </source>
</evidence>
<comment type="similarity">
    <text evidence="1 9">Belongs to the GHMP kinase family. IspE subfamily.</text>
</comment>
<evidence type="ECO:0000256" key="6">
    <source>
        <dbReference type="ARBA" id="ARBA00022777"/>
    </source>
</evidence>
<dbReference type="Pfam" id="PF08544">
    <property type="entry name" value="GHMP_kinases_C"/>
    <property type="match status" value="1"/>
</dbReference>
<feature type="domain" description="GHMP kinase N-terminal" evidence="11">
    <location>
        <begin position="77"/>
        <end position="155"/>
    </location>
</feature>
<dbReference type="InterPro" id="IPR036554">
    <property type="entry name" value="GHMP_kinase_C_sf"/>
</dbReference>
<feature type="domain" description="GHMP kinase C-terminal" evidence="12">
    <location>
        <begin position="214"/>
        <end position="284"/>
    </location>
</feature>
<name>A0ABY8QXH4_9MICO</name>
<dbReference type="InterPro" id="IPR013750">
    <property type="entry name" value="GHMP_kinase_C_dom"/>
</dbReference>
<keyword evidence="4 9" id="KW-0808">Transferase</keyword>
<dbReference type="SUPFAM" id="SSF55060">
    <property type="entry name" value="GHMP Kinase, C-terminal domain"/>
    <property type="match status" value="1"/>
</dbReference>
<dbReference type="PIRSF" id="PIRSF010376">
    <property type="entry name" value="IspE"/>
    <property type="match status" value="1"/>
</dbReference>
<feature type="binding site" evidence="9">
    <location>
        <begin position="105"/>
        <end position="115"/>
    </location>
    <ligand>
        <name>ATP</name>
        <dbReference type="ChEBI" id="CHEBI:30616"/>
    </ligand>
</feature>
<evidence type="ECO:0000256" key="3">
    <source>
        <dbReference type="ARBA" id="ARBA00017473"/>
    </source>
</evidence>
<evidence type="ECO:0000256" key="9">
    <source>
        <dbReference type="HAMAP-Rule" id="MF_00061"/>
    </source>
</evidence>
<dbReference type="EMBL" id="CP090958">
    <property type="protein sequence ID" value="WGW12926.1"/>
    <property type="molecule type" value="Genomic_DNA"/>
</dbReference>
<dbReference type="GO" id="GO:0050515">
    <property type="term" value="F:4-(cytidine 5'-diphospho)-2-C-methyl-D-erythritol kinase activity"/>
    <property type="evidence" value="ECO:0007669"/>
    <property type="project" value="UniProtKB-EC"/>
</dbReference>
<dbReference type="InterPro" id="IPR006204">
    <property type="entry name" value="GHMP_kinase_N_dom"/>
</dbReference>
<comment type="catalytic activity">
    <reaction evidence="9">
        <text>4-CDP-2-C-methyl-D-erythritol + ATP = 4-CDP-2-C-methyl-D-erythritol 2-phosphate + ADP + H(+)</text>
        <dbReference type="Rhea" id="RHEA:18437"/>
        <dbReference type="ChEBI" id="CHEBI:15378"/>
        <dbReference type="ChEBI" id="CHEBI:30616"/>
        <dbReference type="ChEBI" id="CHEBI:57823"/>
        <dbReference type="ChEBI" id="CHEBI:57919"/>
        <dbReference type="ChEBI" id="CHEBI:456216"/>
        <dbReference type="EC" id="2.7.1.148"/>
    </reaction>
</comment>
<dbReference type="Pfam" id="PF00288">
    <property type="entry name" value="GHMP_kinases_N"/>
    <property type="match status" value="1"/>
</dbReference>
<dbReference type="InterPro" id="IPR014721">
    <property type="entry name" value="Ribsml_uS5_D2-typ_fold_subgr"/>
</dbReference>
<dbReference type="RefSeq" id="WP_349639734.1">
    <property type="nucleotide sequence ID" value="NZ_CP090958.1"/>
</dbReference>
<dbReference type="SUPFAM" id="SSF54211">
    <property type="entry name" value="Ribosomal protein S5 domain 2-like"/>
    <property type="match status" value="1"/>
</dbReference>
<feature type="active site" evidence="9">
    <location>
        <position position="19"/>
    </location>
</feature>
<feature type="active site" evidence="9">
    <location>
        <position position="147"/>
    </location>
</feature>
<evidence type="ECO:0000259" key="11">
    <source>
        <dbReference type="Pfam" id="PF00288"/>
    </source>
</evidence>
<dbReference type="HAMAP" id="MF_00061">
    <property type="entry name" value="IspE"/>
    <property type="match status" value="1"/>
</dbReference>
<feature type="region of interest" description="Disordered" evidence="10">
    <location>
        <begin position="302"/>
        <end position="321"/>
    </location>
</feature>
<dbReference type="NCBIfam" id="NF002870">
    <property type="entry name" value="PRK03188.1"/>
    <property type="match status" value="1"/>
</dbReference>
<reference evidence="13 14" key="1">
    <citation type="submission" date="2023-05" db="EMBL/GenBank/DDBJ databases">
        <title>Lithophilousrod everest ZFBP1038 complete genpme.</title>
        <authorList>
            <person name="Tian M."/>
        </authorList>
    </citation>
    <scope>NUCLEOTIDE SEQUENCE [LARGE SCALE GENOMIC DNA]</scope>
    <source>
        <strain evidence="13 14">ZFBP1038</strain>
    </source>
</reference>
<evidence type="ECO:0000256" key="4">
    <source>
        <dbReference type="ARBA" id="ARBA00022679"/>
    </source>
</evidence>
<dbReference type="Gene3D" id="3.30.70.890">
    <property type="entry name" value="GHMP kinase, C-terminal domain"/>
    <property type="match status" value="1"/>
</dbReference>
<evidence type="ECO:0000256" key="8">
    <source>
        <dbReference type="ARBA" id="ARBA00032554"/>
    </source>
</evidence>
<organism evidence="13 14">
    <name type="scientific">Saxibacter everestensis</name>
    <dbReference type="NCBI Taxonomy" id="2909229"/>
    <lineage>
        <taxon>Bacteria</taxon>
        <taxon>Bacillati</taxon>
        <taxon>Actinomycetota</taxon>
        <taxon>Actinomycetes</taxon>
        <taxon>Micrococcales</taxon>
        <taxon>Brevibacteriaceae</taxon>
        <taxon>Saxibacter</taxon>
    </lineage>
</organism>
<dbReference type="NCBIfam" id="TIGR00154">
    <property type="entry name" value="ispE"/>
    <property type="match status" value="1"/>
</dbReference>
<keyword evidence="14" id="KW-1185">Reference proteome</keyword>
<dbReference type="Gene3D" id="3.30.230.10">
    <property type="match status" value="1"/>
</dbReference>
<keyword evidence="7 9" id="KW-0067">ATP-binding</keyword>
<dbReference type="EC" id="2.7.1.148" evidence="2 9"/>
<dbReference type="PANTHER" id="PTHR43527">
    <property type="entry name" value="4-DIPHOSPHOCYTIDYL-2-C-METHYL-D-ERYTHRITOL KINASE, CHLOROPLASTIC"/>
    <property type="match status" value="1"/>
</dbReference>
<keyword evidence="9" id="KW-0414">Isoprene biosynthesis</keyword>
<sequence length="321" mass="33148">MTVKPVPDSLTVSARAPGKVNLHLGVGPLGDDGYHDVANLYQAVSLYETVTVTPADGFSVELKGPFSDREIPTDGSNLAIRAARLLADHSGIAGGVHITVTKNVPVAGGMGGGSADAAATLVACDELWNLELGKQELCEIGAVLGADVPFAIIGGTAIGLGRGDELTPALGRGVYHWVIATSKGELSTPIVYSTLDKQRSGRSVPDPTIPDGIMHALRSGDPETLAQAMHNDLQTAAMELKPELLRALDIGEQVGALAGIVSGSGPTLAFLVSDAEQALETALMLSASGEIDQVYRVTSPAGGARVIRPHDEHPSATRKTT</sequence>
<evidence type="ECO:0000256" key="7">
    <source>
        <dbReference type="ARBA" id="ARBA00022840"/>
    </source>
</evidence>
<evidence type="ECO:0000313" key="14">
    <source>
        <dbReference type="Proteomes" id="UP001209083"/>
    </source>
</evidence>
<comment type="pathway">
    <text evidence="9">Isoprenoid biosynthesis; isopentenyl diphosphate biosynthesis via DXP pathway; isopentenyl diphosphate from 1-deoxy-D-xylulose 5-phosphate: step 3/6.</text>
</comment>
<evidence type="ECO:0000256" key="1">
    <source>
        <dbReference type="ARBA" id="ARBA00009684"/>
    </source>
</evidence>
<keyword evidence="6 9" id="KW-0418">Kinase</keyword>
<evidence type="ECO:0000256" key="5">
    <source>
        <dbReference type="ARBA" id="ARBA00022741"/>
    </source>
</evidence>
<evidence type="ECO:0000256" key="10">
    <source>
        <dbReference type="SAM" id="MobiDB-lite"/>
    </source>
</evidence>
<gene>
    <name evidence="9" type="primary">ispE</name>
    <name evidence="13" type="ORF">LWF01_03900</name>
</gene>
<keyword evidence="5 9" id="KW-0547">Nucleotide-binding</keyword>
<evidence type="ECO:0000256" key="2">
    <source>
        <dbReference type="ARBA" id="ARBA00012052"/>
    </source>
</evidence>
<proteinExistence type="inferred from homology"/>
<comment type="function">
    <text evidence="9">Catalyzes the phosphorylation of the position 2 hydroxy group of 4-diphosphocytidyl-2C-methyl-D-erythritol.</text>
</comment>
<dbReference type="InterPro" id="IPR004424">
    <property type="entry name" value="IspE"/>
</dbReference>
<dbReference type="InterPro" id="IPR020568">
    <property type="entry name" value="Ribosomal_Su5_D2-typ_SF"/>
</dbReference>
<evidence type="ECO:0000313" key="13">
    <source>
        <dbReference type="EMBL" id="WGW12926.1"/>
    </source>
</evidence>
<dbReference type="PANTHER" id="PTHR43527:SF2">
    <property type="entry name" value="4-DIPHOSPHOCYTIDYL-2-C-METHYL-D-ERYTHRITOL KINASE, CHLOROPLASTIC"/>
    <property type="match status" value="1"/>
</dbReference>
<dbReference type="Proteomes" id="UP001209083">
    <property type="component" value="Chromosome"/>
</dbReference>